<proteinExistence type="predicted"/>
<accession>A0ABV6RNZ9</accession>
<evidence type="ECO:0000256" key="7">
    <source>
        <dbReference type="SAM" id="Phobius"/>
    </source>
</evidence>
<feature type="transmembrane region" description="Helical" evidence="7">
    <location>
        <begin position="12"/>
        <end position="37"/>
    </location>
</feature>
<comment type="caution">
    <text evidence="9">The sequence shown here is derived from an EMBL/GenBank/DDBJ whole genome shotgun (WGS) entry which is preliminary data.</text>
</comment>
<dbReference type="PANTHER" id="PTHR42718:SF46">
    <property type="entry name" value="BLR6921 PROTEIN"/>
    <property type="match status" value="1"/>
</dbReference>
<comment type="subcellular location">
    <subcellularLocation>
        <location evidence="1">Cell membrane</location>
        <topology evidence="1">Multi-pass membrane protein</topology>
    </subcellularLocation>
</comment>
<evidence type="ECO:0000256" key="3">
    <source>
        <dbReference type="ARBA" id="ARBA00022475"/>
    </source>
</evidence>
<dbReference type="InterPro" id="IPR005829">
    <property type="entry name" value="Sugar_transporter_CS"/>
</dbReference>
<dbReference type="Gene3D" id="1.20.1720.10">
    <property type="entry name" value="Multidrug resistance protein D"/>
    <property type="match status" value="1"/>
</dbReference>
<gene>
    <name evidence="9" type="ORF">ACFFGH_12800</name>
</gene>
<feature type="transmembrane region" description="Helical" evidence="7">
    <location>
        <begin position="300"/>
        <end position="320"/>
    </location>
</feature>
<keyword evidence="6 7" id="KW-0472">Membrane</keyword>
<evidence type="ECO:0000256" key="4">
    <source>
        <dbReference type="ARBA" id="ARBA00022692"/>
    </source>
</evidence>
<reference evidence="9 10" key="1">
    <citation type="submission" date="2024-09" db="EMBL/GenBank/DDBJ databases">
        <authorList>
            <person name="Sun Q."/>
            <person name="Mori K."/>
        </authorList>
    </citation>
    <scope>NUCLEOTIDE SEQUENCE [LARGE SCALE GENOMIC DNA]</scope>
    <source>
        <strain evidence="9 10">KCTC 23076</strain>
    </source>
</reference>
<name>A0ABV6RNZ9_9GAMM</name>
<dbReference type="PROSITE" id="PS00216">
    <property type="entry name" value="SUGAR_TRANSPORT_1"/>
    <property type="match status" value="1"/>
</dbReference>
<keyword evidence="5 7" id="KW-1133">Transmembrane helix</keyword>
<dbReference type="RefSeq" id="WP_386668812.1">
    <property type="nucleotide sequence ID" value="NZ_JBHLTG010000002.1"/>
</dbReference>
<feature type="transmembrane region" description="Helical" evidence="7">
    <location>
        <begin position="404"/>
        <end position="426"/>
    </location>
</feature>
<feature type="domain" description="Major facilitator superfamily (MFS) profile" evidence="8">
    <location>
        <begin position="12"/>
        <end position="461"/>
    </location>
</feature>
<feature type="transmembrane region" description="Helical" evidence="7">
    <location>
        <begin position="225"/>
        <end position="246"/>
    </location>
</feature>
<dbReference type="SUPFAM" id="SSF103473">
    <property type="entry name" value="MFS general substrate transporter"/>
    <property type="match status" value="1"/>
</dbReference>
<organism evidence="9 10">
    <name type="scientific">Lysobacter korlensis</name>
    <dbReference type="NCBI Taxonomy" id="553636"/>
    <lineage>
        <taxon>Bacteria</taxon>
        <taxon>Pseudomonadati</taxon>
        <taxon>Pseudomonadota</taxon>
        <taxon>Gammaproteobacteria</taxon>
        <taxon>Lysobacterales</taxon>
        <taxon>Lysobacteraceae</taxon>
        <taxon>Lysobacter</taxon>
    </lineage>
</organism>
<dbReference type="InterPro" id="IPR011701">
    <property type="entry name" value="MFS"/>
</dbReference>
<feature type="transmembrane region" description="Helical" evidence="7">
    <location>
        <begin position="360"/>
        <end position="383"/>
    </location>
</feature>
<evidence type="ECO:0000256" key="6">
    <source>
        <dbReference type="ARBA" id="ARBA00023136"/>
    </source>
</evidence>
<keyword evidence="4 7" id="KW-0812">Transmembrane</keyword>
<evidence type="ECO:0000313" key="10">
    <source>
        <dbReference type="Proteomes" id="UP001589896"/>
    </source>
</evidence>
<evidence type="ECO:0000256" key="2">
    <source>
        <dbReference type="ARBA" id="ARBA00022448"/>
    </source>
</evidence>
<dbReference type="InterPro" id="IPR020846">
    <property type="entry name" value="MFS_dom"/>
</dbReference>
<evidence type="ECO:0000259" key="8">
    <source>
        <dbReference type="PROSITE" id="PS50850"/>
    </source>
</evidence>
<feature type="transmembrane region" description="Helical" evidence="7">
    <location>
        <begin position="258"/>
        <end position="280"/>
    </location>
</feature>
<protein>
    <submittedName>
        <fullName evidence="9">MFS transporter</fullName>
    </submittedName>
</protein>
<dbReference type="PANTHER" id="PTHR42718">
    <property type="entry name" value="MAJOR FACILITATOR SUPERFAMILY MULTIDRUG TRANSPORTER MFSC"/>
    <property type="match status" value="1"/>
</dbReference>
<feature type="transmembrane region" description="Helical" evidence="7">
    <location>
        <begin position="103"/>
        <end position="128"/>
    </location>
</feature>
<dbReference type="PRINTS" id="PR01036">
    <property type="entry name" value="TCRTETB"/>
</dbReference>
<dbReference type="EMBL" id="JBHLTG010000002">
    <property type="protein sequence ID" value="MFC0678720.1"/>
    <property type="molecule type" value="Genomic_DNA"/>
</dbReference>
<dbReference type="CDD" id="cd17321">
    <property type="entry name" value="MFS_MMR_MDR_like"/>
    <property type="match status" value="1"/>
</dbReference>
<keyword evidence="3" id="KW-1003">Cell membrane</keyword>
<evidence type="ECO:0000256" key="5">
    <source>
        <dbReference type="ARBA" id="ARBA00022989"/>
    </source>
</evidence>
<feature type="transmembrane region" description="Helical" evidence="7">
    <location>
        <begin position="140"/>
        <end position="161"/>
    </location>
</feature>
<sequence length="481" mass="47556">MTHPSRARTRVALVVLVAAQFVVMLDTSIVNVALPSIQSDLGIAHTGIAWVVNTYFLAFGGFLLVAGRLADAVGRRRMLMLGAGLFTAASLLAGFASSEAMLLVARVLQGIGAASLSPAALSILLVMFPGPSRAKAMSAWGAASTLGGATGVLVGGVATGLLGWPSVFFVTVPLSAALVVAAPLLFPAAEGNGGARFDFAGAAAVTGAALGLIFAALSVPASGLVSLPVLGGLGWAGASLIAFVLIERRAADPILPLALFRAPAVSVGVAVGVLGGAARASSFFLVALFLQQVLLLDPELAGLGMVPTSLAGFAVSVLLLPRVLRALAPETVVLIGLLVLAAGHLWLARSPLGPSYFADVLPALLLIAAGVALSFTPSTMVIASGVPAERSGLASGLSNASSQIGAAIGIAMLGAIVAAGAAGSAAGPADLLDGFRGAFGTAAGLALVAAAITSSLVLRRRGPKAVPAATPSAGMEPTPKR</sequence>
<evidence type="ECO:0000256" key="1">
    <source>
        <dbReference type="ARBA" id="ARBA00004651"/>
    </source>
</evidence>
<dbReference type="Proteomes" id="UP001589896">
    <property type="component" value="Unassembled WGS sequence"/>
</dbReference>
<dbReference type="InterPro" id="IPR036259">
    <property type="entry name" value="MFS_trans_sf"/>
</dbReference>
<keyword evidence="10" id="KW-1185">Reference proteome</keyword>
<feature type="transmembrane region" description="Helical" evidence="7">
    <location>
        <begin position="199"/>
        <end position="219"/>
    </location>
</feature>
<feature type="transmembrane region" description="Helical" evidence="7">
    <location>
        <begin position="327"/>
        <end position="348"/>
    </location>
</feature>
<dbReference type="Gene3D" id="1.20.1250.20">
    <property type="entry name" value="MFS general substrate transporter like domains"/>
    <property type="match status" value="1"/>
</dbReference>
<feature type="transmembrane region" description="Helical" evidence="7">
    <location>
        <begin position="167"/>
        <end position="187"/>
    </location>
</feature>
<keyword evidence="2" id="KW-0813">Transport</keyword>
<feature type="transmembrane region" description="Helical" evidence="7">
    <location>
        <begin position="78"/>
        <end position="97"/>
    </location>
</feature>
<feature type="transmembrane region" description="Helical" evidence="7">
    <location>
        <begin position="438"/>
        <end position="458"/>
    </location>
</feature>
<feature type="transmembrane region" description="Helical" evidence="7">
    <location>
        <begin position="43"/>
        <end position="66"/>
    </location>
</feature>
<dbReference type="Pfam" id="PF07690">
    <property type="entry name" value="MFS_1"/>
    <property type="match status" value="1"/>
</dbReference>
<dbReference type="PROSITE" id="PS50850">
    <property type="entry name" value="MFS"/>
    <property type="match status" value="1"/>
</dbReference>
<evidence type="ECO:0000313" key="9">
    <source>
        <dbReference type="EMBL" id="MFC0678720.1"/>
    </source>
</evidence>